<organism evidence="2 3">
    <name type="scientific">Achlya hypogyna</name>
    <name type="common">Oomycete</name>
    <name type="synonym">Protoachlya hypogyna</name>
    <dbReference type="NCBI Taxonomy" id="1202772"/>
    <lineage>
        <taxon>Eukaryota</taxon>
        <taxon>Sar</taxon>
        <taxon>Stramenopiles</taxon>
        <taxon>Oomycota</taxon>
        <taxon>Saprolegniomycetes</taxon>
        <taxon>Saprolegniales</taxon>
        <taxon>Achlyaceae</taxon>
        <taxon>Achlya</taxon>
    </lineage>
</organism>
<keyword evidence="3" id="KW-1185">Reference proteome</keyword>
<evidence type="ECO:0000313" key="2">
    <source>
        <dbReference type="EMBL" id="OQR91236.1"/>
    </source>
</evidence>
<dbReference type="EMBL" id="JNBR01000547">
    <property type="protein sequence ID" value="OQR91236.1"/>
    <property type="molecule type" value="Genomic_DNA"/>
</dbReference>
<dbReference type="PANTHER" id="PTHR37066">
    <property type="entry name" value="HELICASE-ASSOCIATED"/>
    <property type="match status" value="1"/>
</dbReference>
<dbReference type="Pfam" id="PF03457">
    <property type="entry name" value="HA"/>
    <property type="match status" value="2"/>
</dbReference>
<dbReference type="AlphaFoldDB" id="A0A1V9YZP1"/>
<evidence type="ECO:0000259" key="1">
    <source>
        <dbReference type="Pfam" id="PF03457"/>
    </source>
</evidence>
<dbReference type="PANTHER" id="PTHR37066:SF1">
    <property type="entry name" value="LNS2_PITP DOMAIN-CONTAINING PROTEIN"/>
    <property type="match status" value="1"/>
</dbReference>
<comment type="caution">
    <text evidence="2">The sequence shown here is derived from an EMBL/GenBank/DDBJ whole genome shotgun (WGS) entry which is preliminary data.</text>
</comment>
<protein>
    <submittedName>
        <fullName evidence="2">Carboxyvinyl-carboxyphosphonate phosphorylmutase</fullName>
    </submittedName>
</protein>
<dbReference type="InterPro" id="IPR005114">
    <property type="entry name" value="Helicase_assoc"/>
</dbReference>
<gene>
    <name evidence="2" type="ORF">ACHHYP_04845</name>
</gene>
<dbReference type="Gene3D" id="6.10.140.530">
    <property type="match status" value="1"/>
</dbReference>
<dbReference type="OrthoDB" id="75265at2759"/>
<proteinExistence type="predicted"/>
<reference evidence="2 3" key="1">
    <citation type="journal article" date="2014" name="Genome Biol. Evol.">
        <title>The secreted proteins of Achlya hypogyna and Thraustotheca clavata identify the ancestral oomycete secretome and reveal gene acquisitions by horizontal gene transfer.</title>
        <authorList>
            <person name="Misner I."/>
            <person name="Blouin N."/>
            <person name="Leonard G."/>
            <person name="Richards T.A."/>
            <person name="Lane C.E."/>
        </authorList>
    </citation>
    <scope>NUCLEOTIDE SEQUENCE [LARGE SCALE GENOMIC DNA]</scope>
    <source>
        <strain evidence="2 3">ATCC 48635</strain>
    </source>
</reference>
<sequence>MSRAGEATAALDAIAQAIDVLKRHAYEDMQLQQLSSIEVAVAGFRASLGAPESPRPTSYKRKRRSPEDCCSMSLERQAEFAEAARVQRSLHPQLPYTLFLSTFDVPRADPWPAHLQGKSLRVCDFRQVYRYNKLDPAIVAAMDAISFVWDLSEYQWESKLAALETYHRLHGHVAVPTGFVVPIDDPAWHPDHHGLRLGKLVVAMRNRAEKLTPMKRQQLQRLGFVWTVQASISWHDKTEALGIFRHLHGHVNVPQKFEVPAKDASWPRRLWHMKLGVVVSTLRTRRLKLPSAHVAELDAMGFVWTVHKKQTKAALV</sequence>
<dbReference type="Proteomes" id="UP000243579">
    <property type="component" value="Unassembled WGS sequence"/>
</dbReference>
<accession>A0A1V9YZP1</accession>
<name>A0A1V9YZP1_ACHHY</name>
<evidence type="ECO:0000313" key="3">
    <source>
        <dbReference type="Proteomes" id="UP000243579"/>
    </source>
</evidence>
<feature type="domain" description="Helicase-associated" evidence="1">
    <location>
        <begin position="153"/>
        <end position="224"/>
    </location>
</feature>
<feature type="domain" description="Helicase-associated" evidence="1">
    <location>
        <begin position="233"/>
        <end position="302"/>
    </location>
</feature>